<protein>
    <submittedName>
        <fullName evidence="1">Uncharacterized protein</fullName>
    </submittedName>
</protein>
<dbReference type="Proteomes" id="UP000466442">
    <property type="component" value="Unassembled WGS sequence"/>
</dbReference>
<dbReference type="AlphaFoldDB" id="A0A8S9WQ08"/>
<organism evidence="1 2">
    <name type="scientific">Apolygus lucorum</name>
    <name type="common">Small green plant bug</name>
    <name type="synonym">Lygocoris lucorum</name>
    <dbReference type="NCBI Taxonomy" id="248454"/>
    <lineage>
        <taxon>Eukaryota</taxon>
        <taxon>Metazoa</taxon>
        <taxon>Ecdysozoa</taxon>
        <taxon>Arthropoda</taxon>
        <taxon>Hexapoda</taxon>
        <taxon>Insecta</taxon>
        <taxon>Pterygota</taxon>
        <taxon>Neoptera</taxon>
        <taxon>Paraneoptera</taxon>
        <taxon>Hemiptera</taxon>
        <taxon>Heteroptera</taxon>
        <taxon>Panheteroptera</taxon>
        <taxon>Cimicomorpha</taxon>
        <taxon>Miridae</taxon>
        <taxon>Mirini</taxon>
        <taxon>Apolygus</taxon>
    </lineage>
</organism>
<dbReference type="EMBL" id="WIXP02000015">
    <property type="protein sequence ID" value="KAF6198733.1"/>
    <property type="molecule type" value="Genomic_DNA"/>
</dbReference>
<evidence type="ECO:0000313" key="2">
    <source>
        <dbReference type="Proteomes" id="UP000466442"/>
    </source>
</evidence>
<reference evidence="1" key="1">
    <citation type="journal article" date="2021" name="Mol. Ecol. Resour.">
        <title>Apolygus lucorum genome provides insights into omnivorousness and mesophyll feeding.</title>
        <authorList>
            <person name="Liu Y."/>
            <person name="Liu H."/>
            <person name="Wang H."/>
            <person name="Huang T."/>
            <person name="Liu B."/>
            <person name="Yang B."/>
            <person name="Yin L."/>
            <person name="Li B."/>
            <person name="Zhang Y."/>
            <person name="Zhang S."/>
            <person name="Jiang F."/>
            <person name="Zhang X."/>
            <person name="Ren Y."/>
            <person name="Wang B."/>
            <person name="Wang S."/>
            <person name="Lu Y."/>
            <person name="Wu K."/>
            <person name="Fan W."/>
            <person name="Wang G."/>
        </authorList>
    </citation>
    <scope>NUCLEOTIDE SEQUENCE</scope>
    <source>
        <strain evidence="1">12Hb</strain>
    </source>
</reference>
<keyword evidence="2" id="KW-1185">Reference proteome</keyword>
<sequence>MHAISGIQYVKARAVKLSLRLITKLYCSSPRIRALIEDTLTLTEGRCPLRLDGLVNIMRKVKENLVTNQIHILTPTDSCFRLQPSFNFKDLALLWHLRDFCAPRLGSVSHFHITFPSIAKLAAFFFHLSCKKILT</sequence>
<evidence type="ECO:0000313" key="1">
    <source>
        <dbReference type="EMBL" id="KAF6198733.1"/>
    </source>
</evidence>
<comment type="caution">
    <text evidence="1">The sequence shown here is derived from an EMBL/GenBank/DDBJ whole genome shotgun (WGS) entry which is preliminary data.</text>
</comment>
<accession>A0A8S9WQ08</accession>
<proteinExistence type="predicted"/>
<gene>
    <name evidence="1" type="ORF">GE061_006755</name>
</gene>
<name>A0A8S9WQ08_APOLU</name>